<reference evidence="3" key="1">
    <citation type="submission" date="2021-02" db="EMBL/GenBank/DDBJ databases">
        <authorList>
            <person name="Nowell W R."/>
        </authorList>
    </citation>
    <scope>NUCLEOTIDE SEQUENCE</scope>
</reference>
<evidence type="ECO:0000256" key="1">
    <source>
        <dbReference type="SAM" id="MobiDB-lite"/>
    </source>
</evidence>
<proteinExistence type="predicted"/>
<feature type="region of interest" description="Disordered" evidence="1">
    <location>
        <begin position="177"/>
        <end position="239"/>
    </location>
</feature>
<dbReference type="EMBL" id="CAJNOJ010000007">
    <property type="protein sequence ID" value="CAF0762884.1"/>
    <property type="molecule type" value="Genomic_DNA"/>
</dbReference>
<keyword evidence="4" id="KW-1185">Reference proteome</keyword>
<dbReference type="AlphaFoldDB" id="A0A814E6C8"/>
<feature type="compositionally biased region" description="Low complexity" evidence="1">
    <location>
        <begin position="208"/>
        <end position="225"/>
    </location>
</feature>
<dbReference type="Proteomes" id="UP000663852">
    <property type="component" value="Unassembled WGS sequence"/>
</dbReference>
<evidence type="ECO:0000313" key="3">
    <source>
        <dbReference type="EMBL" id="CAF0965211.1"/>
    </source>
</evidence>
<dbReference type="EMBL" id="CAJNOR010000623">
    <property type="protein sequence ID" value="CAF0965211.1"/>
    <property type="molecule type" value="Genomic_DNA"/>
</dbReference>
<sequence>MYARGRNNISIQSQYSEDEHDESTSSGFTLVMLIVHNLDHMMQPHEWETLLTREIHGARILGVSVIREQSCSRPWGEGELTAYIFTRHDAPLIRQYLHNRRLGFRRLHVDAVASEGGIEVFLVHKILQLLKLNPQMSDIAIEQRISSFFRRIPASVRPRDYDRVSAMRLINECMGLPASPPVTSEDSEADGDSPPPHISTTSVPPAPAISIPPQSTLPPQQSQPPQHQPQPPVQQPSAIPISIQPQPEQQSAFNPQLITIDERTLQLHFTPLYFELLDAMANIKNNNEYLQLTNPGLF</sequence>
<organism evidence="3 4">
    <name type="scientific">Adineta ricciae</name>
    <name type="common">Rotifer</name>
    <dbReference type="NCBI Taxonomy" id="249248"/>
    <lineage>
        <taxon>Eukaryota</taxon>
        <taxon>Metazoa</taxon>
        <taxon>Spiralia</taxon>
        <taxon>Gnathifera</taxon>
        <taxon>Rotifera</taxon>
        <taxon>Eurotatoria</taxon>
        <taxon>Bdelloidea</taxon>
        <taxon>Adinetida</taxon>
        <taxon>Adinetidae</taxon>
        <taxon>Adineta</taxon>
    </lineage>
</organism>
<accession>A0A814E6C8</accession>
<dbReference type="Proteomes" id="UP000663828">
    <property type="component" value="Unassembled WGS sequence"/>
</dbReference>
<feature type="region of interest" description="Disordered" evidence="1">
    <location>
        <begin position="1"/>
        <end position="22"/>
    </location>
</feature>
<gene>
    <name evidence="2" type="ORF">EDS130_LOCUS2904</name>
    <name evidence="3" type="ORF">XAT740_LOCUS11369</name>
</gene>
<evidence type="ECO:0000313" key="2">
    <source>
        <dbReference type="EMBL" id="CAF0762884.1"/>
    </source>
</evidence>
<name>A0A814E6C8_ADIRI</name>
<protein>
    <submittedName>
        <fullName evidence="3">Uncharacterized protein</fullName>
    </submittedName>
</protein>
<dbReference type="OrthoDB" id="10013217at2759"/>
<comment type="caution">
    <text evidence="3">The sequence shown here is derived from an EMBL/GenBank/DDBJ whole genome shotgun (WGS) entry which is preliminary data.</text>
</comment>
<evidence type="ECO:0000313" key="4">
    <source>
        <dbReference type="Proteomes" id="UP000663828"/>
    </source>
</evidence>